<dbReference type="ESTHER" id="9bact-a0a0s6vvt4">
    <property type="family name" value="Abhydrolase_7"/>
</dbReference>
<dbReference type="InterPro" id="IPR050261">
    <property type="entry name" value="FrsA_esterase"/>
</dbReference>
<keyword evidence="3" id="KW-1185">Reference proteome</keyword>
<gene>
    <name evidence="2" type="ORF">U14_00695</name>
</gene>
<dbReference type="PANTHER" id="PTHR22946">
    <property type="entry name" value="DIENELACTONE HYDROLASE DOMAIN-CONTAINING PROTEIN-RELATED"/>
    <property type="match status" value="1"/>
</dbReference>
<dbReference type="Gene3D" id="3.40.50.1820">
    <property type="entry name" value="alpha/beta hydrolase"/>
    <property type="match status" value="1"/>
</dbReference>
<name>A0A0S6VVT4_9BACT</name>
<proteinExistence type="predicted"/>
<protein>
    <submittedName>
        <fullName evidence="2">Acetyl xylan esterase</fullName>
    </submittedName>
</protein>
<organism evidence="2">
    <name type="scientific">Candidatus Moduliflexus flocculans</name>
    <dbReference type="NCBI Taxonomy" id="1499966"/>
    <lineage>
        <taxon>Bacteria</taxon>
        <taxon>Candidatus Moduliflexota</taxon>
        <taxon>Candidatus Moduliflexia</taxon>
        <taxon>Candidatus Moduliflexales</taxon>
        <taxon>Candidatus Moduliflexaceae</taxon>
    </lineage>
</organism>
<dbReference type="PANTHER" id="PTHR22946:SF9">
    <property type="entry name" value="POLYKETIDE TRANSFERASE AF380"/>
    <property type="match status" value="1"/>
</dbReference>
<dbReference type="Pfam" id="PF12715">
    <property type="entry name" value="Abhydrolase_7"/>
    <property type="match status" value="1"/>
</dbReference>
<dbReference type="STRING" id="1499966.U14_00695"/>
<reference evidence="2" key="1">
    <citation type="journal article" date="2015" name="PeerJ">
        <title>First genomic representation of candidate bacterial phylum KSB3 points to enhanced environmental sensing as a trigger of wastewater bulking.</title>
        <authorList>
            <person name="Sekiguchi Y."/>
            <person name="Ohashi A."/>
            <person name="Parks D.H."/>
            <person name="Yamauchi T."/>
            <person name="Tyson G.W."/>
            <person name="Hugenholtz P."/>
        </authorList>
    </citation>
    <scope>NUCLEOTIDE SEQUENCE [LARGE SCALE GENOMIC DNA]</scope>
</reference>
<evidence type="ECO:0000313" key="2">
    <source>
        <dbReference type="EMBL" id="GAK49473.1"/>
    </source>
</evidence>
<dbReference type="SUPFAM" id="SSF53474">
    <property type="entry name" value="alpha/beta-Hydrolases"/>
    <property type="match status" value="1"/>
</dbReference>
<dbReference type="InterPro" id="IPR029058">
    <property type="entry name" value="AB_hydrolase_fold"/>
</dbReference>
<dbReference type="EMBL" id="DF820455">
    <property type="protein sequence ID" value="GAK49473.1"/>
    <property type="molecule type" value="Genomic_DNA"/>
</dbReference>
<keyword evidence="1" id="KW-0378">Hydrolase</keyword>
<dbReference type="GO" id="GO:0052689">
    <property type="term" value="F:carboxylic ester hydrolase activity"/>
    <property type="evidence" value="ECO:0007669"/>
    <property type="project" value="UniProtKB-ARBA"/>
</dbReference>
<dbReference type="Proteomes" id="UP000030700">
    <property type="component" value="Unassembled WGS sequence"/>
</dbReference>
<evidence type="ECO:0000256" key="1">
    <source>
        <dbReference type="ARBA" id="ARBA00022801"/>
    </source>
</evidence>
<dbReference type="InterPro" id="IPR025890">
    <property type="entry name" value="Abhydrolase_bac"/>
</dbReference>
<evidence type="ECO:0000313" key="3">
    <source>
        <dbReference type="Proteomes" id="UP000030700"/>
    </source>
</evidence>
<dbReference type="HOGENOM" id="CLU_056134_1_0_0"/>
<accession>A0A0S6VVT4</accession>
<sequence length="366" mass="41610">MREHRWKIMSTTILDSRTFQPLQPAHQLWQLYAPESAPYRFQAQSVEDAQTWQTRTRAALNDVMGFQHLPCVDFEPKVIEIVDKGDYVREKVLIRTTEYSTMPVYLLIPKTSTRPLPVALAFHGHGYGVKDIVGLWEDGNERETPDGIQRDFGVELCRKGLAVAAPEISCFGERQTDFSYLRTDIGQGVPSTCDHTARLAFHLGGSVVGLRVFEGKRLIDYLETRPEFDTTRLGAMGLSGGGMHVFFSTALDERINACVICGYYSTFKDSILAMHHCACNFVPGLHRFGEMYDVVGLIAPRPMFVEAGNYDPIFPIEAVKRSVEIARNRVYRVFGCPERVETDYFEGRHRINGARAYDFLREKIEH</sequence>
<dbReference type="AlphaFoldDB" id="A0A0S6VVT4"/>